<evidence type="ECO:0000313" key="3">
    <source>
        <dbReference type="EMBL" id="GAA4735143.1"/>
    </source>
</evidence>
<feature type="region of interest" description="Disordered" evidence="1">
    <location>
        <begin position="145"/>
        <end position="177"/>
    </location>
</feature>
<gene>
    <name evidence="3" type="ORF">GCM10023350_18610</name>
</gene>
<organism evidence="3 4">
    <name type="scientific">Nocardioides endophyticus</name>
    <dbReference type="NCBI Taxonomy" id="1353775"/>
    <lineage>
        <taxon>Bacteria</taxon>
        <taxon>Bacillati</taxon>
        <taxon>Actinomycetota</taxon>
        <taxon>Actinomycetes</taxon>
        <taxon>Propionibacteriales</taxon>
        <taxon>Nocardioidaceae</taxon>
        <taxon>Nocardioides</taxon>
    </lineage>
</organism>
<dbReference type="Proteomes" id="UP001499882">
    <property type="component" value="Unassembled WGS sequence"/>
</dbReference>
<evidence type="ECO:0000313" key="4">
    <source>
        <dbReference type="Proteomes" id="UP001499882"/>
    </source>
</evidence>
<feature type="compositionally biased region" description="Basic and acidic residues" evidence="1">
    <location>
        <begin position="146"/>
        <end position="163"/>
    </location>
</feature>
<keyword evidence="2" id="KW-1133">Transmembrane helix</keyword>
<dbReference type="EMBL" id="BAABKN010000012">
    <property type="protein sequence ID" value="GAA4735143.1"/>
    <property type="molecule type" value="Genomic_DNA"/>
</dbReference>
<comment type="caution">
    <text evidence="3">The sequence shown here is derived from an EMBL/GenBank/DDBJ whole genome shotgun (WGS) entry which is preliminary data.</text>
</comment>
<keyword evidence="2" id="KW-0472">Membrane</keyword>
<evidence type="ECO:0000256" key="1">
    <source>
        <dbReference type="SAM" id="MobiDB-lite"/>
    </source>
</evidence>
<feature type="compositionally biased region" description="Low complexity" evidence="1">
    <location>
        <begin position="167"/>
        <end position="177"/>
    </location>
</feature>
<keyword evidence="4" id="KW-1185">Reference proteome</keyword>
<keyword evidence="2" id="KW-0812">Transmembrane</keyword>
<dbReference type="RefSeq" id="WP_345526486.1">
    <property type="nucleotide sequence ID" value="NZ_BAABKN010000012.1"/>
</dbReference>
<name>A0ABP8YRA5_9ACTN</name>
<accession>A0ABP8YRA5</accession>
<evidence type="ECO:0000256" key="2">
    <source>
        <dbReference type="SAM" id="Phobius"/>
    </source>
</evidence>
<proteinExistence type="predicted"/>
<feature type="transmembrane region" description="Helical" evidence="2">
    <location>
        <begin position="182"/>
        <end position="200"/>
    </location>
</feature>
<sequence length="401" mass="42547">MADDSILDEIVREVQQDGVYVAPAFRQHVDAAEEAAIEAAVARIDTPVTVIAVPLRDDDMFAGSAEDLLTRVHDKVGGDGWYVAPAYTFDDGDYNLTAEQWASSYDAGLDLPYDALGIAEELHPTDLGAGLVELTTAIADGNVTDKVTEANQARDARRAEEGRPPISTTGSDPAGGDSDADWIVSGIVLLVLVVLVVALVRARRGAGGLRQAVTPPARRHYALPASVLDRVREADTDRIAARADRETLALGERIEAAEIGTGADTTAWQSALDHYDAARRVGSSGDLLDAVGAVVLVERGAAALDAALAGRAFTPSTPCYLNPLHGTATARRSVDHGARRLDVPLCKACRKDLAAGRAPDILDVMRDGEPVHYFDADAEPWSSSGYGALQTDLVERIHRLG</sequence>
<reference evidence="4" key="1">
    <citation type="journal article" date="2019" name="Int. J. Syst. Evol. Microbiol.">
        <title>The Global Catalogue of Microorganisms (GCM) 10K type strain sequencing project: providing services to taxonomists for standard genome sequencing and annotation.</title>
        <authorList>
            <consortium name="The Broad Institute Genomics Platform"/>
            <consortium name="The Broad Institute Genome Sequencing Center for Infectious Disease"/>
            <person name="Wu L."/>
            <person name="Ma J."/>
        </authorList>
    </citation>
    <scope>NUCLEOTIDE SEQUENCE [LARGE SCALE GENOMIC DNA]</scope>
    <source>
        <strain evidence="4">JCM 18532</strain>
    </source>
</reference>
<protein>
    <recommendedName>
        <fullName evidence="5">DUF4129 domain-containing protein</fullName>
    </recommendedName>
</protein>
<evidence type="ECO:0008006" key="5">
    <source>
        <dbReference type="Google" id="ProtNLM"/>
    </source>
</evidence>